<feature type="non-terminal residue" evidence="1">
    <location>
        <position position="1"/>
    </location>
</feature>
<organism evidence="1 2">
    <name type="scientific">Spiromyces aspiralis</name>
    <dbReference type="NCBI Taxonomy" id="68401"/>
    <lineage>
        <taxon>Eukaryota</taxon>
        <taxon>Fungi</taxon>
        <taxon>Fungi incertae sedis</taxon>
        <taxon>Zoopagomycota</taxon>
        <taxon>Kickxellomycotina</taxon>
        <taxon>Kickxellomycetes</taxon>
        <taxon>Kickxellales</taxon>
        <taxon>Kickxellaceae</taxon>
        <taxon>Spiromyces</taxon>
    </lineage>
</organism>
<sequence>YRYGSTTGSFWPTGALNRIITQSGTYTELREAIENGSHGVVHLGIGGDLRTMWAPVDMIDRLYMQWQMDSPQHRRFEVEGQDIDGNSISLDTRLPYYGTTVREAVDALSAGYCYTYDDISIASISASPENSSKSNNNTAANSGGSNARQAMEVARVPDNRNANNLAQDSRAAISSFRASRGRVESSAGSRSSARNRAATTRSRRPGAVTSRFGRRMRAFGRRDEASVSEQSDAEEEVQSGSDAAATAATAEDSSSASASEASLASVSSSVDPEGRSVDLDAVPPMPDEWIESQHLNPQAATRLHRLVNDYIKQNGSN</sequence>
<name>A0ACC1HPB6_9FUNG</name>
<proteinExistence type="predicted"/>
<evidence type="ECO:0000313" key="1">
    <source>
        <dbReference type="EMBL" id="KAJ1678359.1"/>
    </source>
</evidence>
<protein>
    <submittedName>
        <fullName evidence="1">Uncharacterized protein</fullName>
    </submittedName>
</protein>
<dbReference type="Proteomes" id="UP001145114">
    <property type="component" value="Unassembled WGS sequence"/>
</dbReference>
<gene>
    <name evidence="1" type="ORF">EV182_004212</name>
</gene>
<dbReference type="EMBL" id="JAMZIH010001246">
    <property type="protein sequence ID" value="KAJ1678359.1"/>
    <property type="molecule type" value="Genomic_DNA"/>
</dbReference>
<comment type="caution">
    <text evidence="1">The sequence shown here is derived from an EMBL/GenBank/DDBJ whole genome shotgun (WGS) entry which is preliminary data.</text>
</comment>
<evidence type="ECO:0000313" key="2">
    <source>
        <dbReference type="Proteomes" id="UP001145114"/>
    </source>
</evidence>
<keyword evidence="2" id="KW-1185">Reference proteome</keyword>
<reference evidence="1" key="1">
    <citation type="submission" date="2022-06" db="EMBL/GenBank/DDBJ databases">
        <title>Phylogenomic reconstructions and comparative analyses of Kickxellomycotina fungi.</title>
        <authorList>
            <person name="Reynolds N.K."/>
            <person name="Stajich J.E."/>
            <person name="Barry K."/>
            <person name="Grigoriev I.V."/>
            <person name="Crous P."/>
            <person name="Smith M.E."/>
        </authorList>
    </citation>
    <scope>NUCLEOTIDE SEQUENCE</scope>
    <source>
        <strain evidence="1">RSA 2271</strain>
    </source>
</reference>
<accession>A0ACC1HPB6</accession>